<dbReference type="GO" id="GO:0009982">
    <property type="term" value="F:pseudouridine synthase activity"/>
    <property type="evidence" value="ECO:0007669"/>
    <property type="project" value="InterPro"/>
</dbReference>
<dbReference type="CDD" id="cd02869">
    <property type="entry name" value="PseudoU_synth_RluA_like"/>
    <property type="match status" value="1"/>
</dbReference>
<comment type="caution">
    <text evidence="7">The sequence shown here is derived from an EMBL/GenBank/DDBJ whole genome shotgun (WGS) entry which is preliminary data.</text>
</comment>
<accession>E0E2R4</accession>
<dbReference type="InterPro" id="IPR006145">
    <property type="entry name" value="PsdUridine_synth_RsuA/RluA"/>
</dbReference>
<dbReference type="PROSITE" id="PS01129">
    <property type="entry name" value="PSI_RLU"/>
    <property type="match status" value="1"/>
</dbReference>
<comment type="similarity">
    <text evidence="2">Belongs to the pseudouridine synthase RluA family.</text>
</comment>
<dbReference type="InterPro" id="IPR020103">
    <property type="entry name" value="PsdUridine_synth_cat_dom_sf"/>
</dbReference>
<proteinExistence type="inferred from homology"/>
<evidence type="ECO:0000259" key="6">
    <source>
        <dbReference type="Pfam" id="PF00849"/>
    </source>
</evidence>
<dbReference type="AlphaFoldDB" id="E0E2R4"/>
<dbReference type="PANTHER" id="PTHR21600">
    <property type="entry name" value="MITOCHONDRIAL RNA PSEUDOURIDINE SYNTHASE"/>
    <property type="match status" value="1"/>
</dbReference>
<feature type="domain" description="Pseudouridine synthase RsuA/RluA-like" evidence="6">
    <location>
        <begin position="94"/>
        <end position="221"/>
    </location>
</feature>
<feature type="non-terminal residue" evidence="7">
    <location>
        <position position="226"/>
    </location>
</feature>
<dbReference type="Gene3D" id="3.30.2350.10">
    <property type="entry name" value="Pseudouridine synthase"/>
    <property type="match status" value="1"/>
</dbReference>
<evidence type="ECO:0000256" key="5">
    <source>
        <dbReference type="ARBA" id="ARBA00033164"/>
    </source>
</evidence>
<dbReference type="PANTHER" id="PTHR21600:SF44">
    <property type="entry name" value="RIBOSOMAL LARGE SUBUNIT PSEUDOURIDINE SYNTHASE D"/>
    <property type="match status" value="1"/>
</dbReference>
<comment type="catalytic activity">
    <reaction evidence="1">
        <text>a uridine in RNA = a pseudouridine in RNA</text>
        <dbReference type="Rhea" id="RHEA:48348"/>
        <dbReference type="Rhea" id="RHEA-COMP:12068"/>
        <dbReference type="Rhea" id="RHEA-COMP:12069"/>
        <dbReference type="ChEBI" id="CHEBI:65314"/>
        <dbReference type="ChEBI" id="CHEBI:65315"/>
    </reaction>
</comment>
<dbReference type="GO" id="GO:0000455">
    <property type="term" value="P:enzyme-directed rRNA pseudouridine synthesis"/>
    <property type="evidence" value="ECO:0007669"/>
    <property type="project" value="TreeGrafter"/>
</dbReference>
<dbReference type="Pfam" id="PF00849">
    <property type="entry name" value="PseudoU_synth_2"/>
    <property type="match status" value="1"/>
</dbReference>
<evidence type="ECO:0000256" key="2">
    <source>
        <dbReference type="ARBA" id="ARBA00010876"/>
    </source>
</evidence>
<dbReference type="EMBL" id="ADGQ01000045">
    <property type="protein sequence ID" value="EFM64817.1"/>
    <property type="molecule type" value="Genomic_DNA"/>
</dbReference>
<evidence type="ECO:0000256" key="4">
    <source>
        <dbReference type="ARBA" id="ARBA00031870"/>
    </source>
</evidence>
<keyword evidence="8" id="KW-1185">Reference proteome</keyword>
<dbReference type="InterPro" id="IPR006224">
    <property type="entry name" value="PsdUridine_synth_RluA-like_CS"/>
</dbReference>
<dbReference type="SUPFAM" id="SSF55120">
    <property type="entry name" value="Pseudouridine synthase"/>
    <property type="match status" value="1"/>
</dbReference>
<dbReference type="GO" id="GO:0003723">
    <property type="term" value="F:RNA binding"/>
    <property type="evidence" value="ECO:0007669"/>
    <property type="project" value="InterPro"/>
</dbReference>
<evidence type="ECO:0000313" key="8">
    <source>
        <dbReference type="Proteomes" id="UP000003244"/>
    </source>
</evidence>
<dbReference type="InterPro" id="IPR050188">
    <property type="entry name" value="RluA_PseudoU_synthase"/>
</dbReference>
<dbReference type="GO" id="GO:0140098">
    <property type="term" value="F:catalytic activity, acting on RNA"/>
    <property type="evidence" value="ECO:0007669"/>
    <property type="project" value="UniProtKB-ARBA"/>
</dbReference>
<dbReference type="STRING" id="596315.HMPREF0634_0001"/>
<protein>
    <recommendedName>
        <fullName evidence="4">RNA pseudouridylate synthase</fullName>
    </recommendedName>
    <alternativeName>
        <fullName evidence="5">RNA-uridine isomerase</fullName>
    </alternativeName>
</protein>
<reference evidence="7 8" key="1">
    <citation type="submission" date="2010-08" db="EMBL/GenBank/DDBJ databases">
        <authorList>
            <person name="Harkins D.M."/>
            <person name="Madupu R."/>
            <person name="Durkin A.S."/>
            <person name="Torralba M."/>
            <person name="Methe B."/>
            <person name="Sutton G.G."/>
            <person name="Nelson K.E."/>
        </authorList>
    </citation>
    <scope>NUCLEOTIDE SEQUENCE [LARGE SCALE GENOMIC DNA]</scope>
    <source>
        <strain evidence="7 8">DSM 17678</strain>
    </source>
</reference>
<evidence type="ECO:0000313" key="7">
    <source>
        <dbReference type="EMBL" id="EFM64817.1"/>
    </source>
</evidence>
<sequence>MKELFIRDGQKWNRFVIRVDRDLKIKDLLIDELNFSVRSISKMKRDKNIYKNGQPAKPTSMAKPGDIIEIEINEEKAGFEGQDLGIAIVYEDQDLIVADKPPFMVVHPTKSHFDGTLANAITYHIGRIGEDCRIRFVNRLDMNTSGLVVIAKNSYAHHKLSLDMGQDRVHKEYLAIVEGIISQDSGTLDFPIYRETEDSISRVVDPRGQRSITHYRVLQRLDGASL</sequence>
<keyword evidence="3 7" id="KW-0413">Isomerase</keyword>
<dbReference type="Proteomes" id="UP000003244">
    <property type="component" value="Unassembled WGS sequence"/>
</dbReference>
<evidence type="ECO:0000256" key="3">
    <source>
        <dbReference type="ARBA" id="ARBA00023235"/>
    </source>
</evidence>
<dbReference type="eggNOG" id="COG0564">
    <property type="taxonomic scope" value="Bacteria"/>
</dbReference>
<organism evidence="7 8">
    <name type="scientific">Peptostreptococcus stomatis DSM 17678</name>
    <dbReference type="NCBI Taxonomy" id="596315"/>
    <lineage>
        <taxon>Bacteria</taxon>
        <taxon>Bacillati</taxon>
        <taxon>Bacillota</taxon>
        <taxon>Clostridia</taxon>
        <taxon>Peptostreptococcales</taxon>
        <taxon>Peptostreptococcaceae</taxon>
        <taxon>Peptostreptococcus</taxon>
    </lineage>
</organism>
<evidence type="ECO:0000256" key="1">
    <source>
        <dbReference type="ARBA" id="ARBA00000073"/>
    </source>
</evidence>
<name>E0E2R4_9FIRM</name>
<gene>
    <name evidence="7" type="ORF">HMPREF0634_0001</name>
</gene>